<reference evidence="6" key="2">
    <citation type="journal article" date="2023" name="MicrobiologyOpen">
        <title>Genomics of the tumorigenes clade of the family Rhizobiaceae and description of Rhizobium rhododendri sp. nov.</title>
        <authorList>
            <person name="Kuzmanovic N."/>
            <person name="diCenzo G.C."/>
            <person name="Bunk B."/>
            <person name="Sproeer C."/>
            <person name="Fruehling A."/>
            <person name="Neumann-Schaal M."/>
            <person name="Overmann J."/>
            <person name="Smalla K."/>
        </authorList>
    </citation>
    <scope>NUCLEOTIDE SEQUENCE [LARGE SCALE GENOMIC DNA]</scope>
    <source>
        <strain evidence="6">1078</strain>
    </source>
</reference>
<dbReference type="GO" id="GO:0006729">
    <property type="term" value="P:tetrahydrobiopterin biosynthetic process"/>
    <property type="evidence" value="ECO:0007669"/>
    <property type="project" value="InterPro"/>
</dbReference>
<dbReference type="Pfam" id="PF01329">
    <property type="entry name" value="Pterin_4a"/>
    <property type="match status" value="1"/>
</dbReference>
<keyword evidence="3 4" id="KW-0456">Lyase</keyword>
<protein>
    <recommendedName>
        <fullName evidence="4">Putative pterin-4-alpha-carbinolamine dehydratase</fullName>
        <shortName evidence="4">PHS</shortName>
        <ecNumber evidence="4">4.2.1.96</ecNumber>
    </recommendedName>
    <alternativeName>
        <fullName evidence="4">4-alpha-hydroxy-tetrahydropterin dehydratase</fullName>
    </alternativeName>
    <alternativeName>
        <fullName evidence="4">Pterin carbinolamine dehydratase</fullName>
        <shortName evidence="4">PCD</shortName>
    </alternativeName>
</protein>
<dbReference type="AlphaFoldDB" id="A0AAF1KVU4"/>
<proteinExistence type="inferred from homology"/>
<accession>A0AAF1KVU4</accession>
<dbReference type="HAMAP" id="MF_00434">
    <property type="entry name" value="Pterin_4_alpha"/>
    <property type="match status" value="1"/>
</dbReference>
<reference evidence="5 6" key="1">
    <citation type="journal article" date="2018" name="Sci. Rep.">
        <title>Rhizobium tumorigenes sp. nov., a novel plant tumorigenic bacterium isolated from cane gall tumors on thornless blackberry.</title>
        <authorList>
            <person name="Kuzmanovi N."/>
            <person name="Smalla K."/>
            <person name="Gronow S."/>
            <person name="PuBawska J."/>
        </authorList>
    </citation>
    <scope>NUCLEOTIDE SEQUENCE [LARGE SCALE GENOMIC DNA]</scope>
    <source>
        <strain evidence="5 6">1078</strain>
    </source>
</reference>
<evidence type="ECO:0000256" key="1">
    <source>
        <dbReference type="ARBA" id="ARBA00001554"/>
    </source>
</evidence>
<evidence type="ECO:0000256" key="3">
    <source>
        <dbReference type="ARBA" id="ARBA00023239"/>
    </source>
</evidence>
<dbReference type="CDD" id="cd00914">
    <property type="entry name" value="PCD_DCoH_subfamily_b"/>
    <property type="match status" value="1"/>
</dbReference>
<dbReference type="NCBIfam" id="NF002018">
    <property type="entry name" value="PRK00823.1-3"/>
    <property type="match status" value="1"/>
</dbReference>
<dbReference type="Proteomes" id="UP000249499">
    <property type="component" value="Chromosome"/>
</dbReference>
<evidence type="ECO:0000256" key="2">
    <source>
        <dbReference type="ARBA" id="ARBA00006472"/>
    </source>
</evidence>
<dbReference type="EMBL" id="CP117255">
    <property type="protein sequence ID" value="WFR95004.1"/>
    <property type="molecule type" value="Genomic_DNA"/>
</dbReference>
<name>A0AAF1KVU4_9HYPH</name>
<sequence length="101" mass="11302">MKYDKLEVTAIEEKMTGLDGWTLTGDAKSITRSFKFANFREAFGFMTESALAAEKFDHHPEWFNVYSKVDVTLTTHDAGGLTEQDFRMAKAMDKAAAGRIG</sequence>
<dbReference type="EC" id="4.2.1.96" evidence="4"/>
<dbReference type="NCBIfam" id="NF002017">
    <property type="entry name" value="PRK00823.1-2"/>
    <property type="match status" value="1"/>
</dbReference>
<comment type="similarity">
    <text evidence="2 4">Belongs to the pterin-4-alpha-carbinolamine dehydratase family.</text>
</comment>
<evidence type="ECO:0000313" key="5">
    <source>
        <dbReference type="EMBL" id="WFR95004.1"/>
    </source>
</evidence>
<organism evidence="5 6">
    <name type="scientific">Rhizobium tumorigenes</name>
    <dbReference type="NCBI Taxonomy" id="2041385"/>
    <lineage>
        <taxon>Bacteria</taxon>
        <taxon>Pseudomonadati</taxon>
        <taxon>Pseudomonadota</taxon>
        <taxon>Alphaproteobacteria</taxon>
        <taxon>Hyphomicrobiales</taxon>
        <taxon>Rhizobiaceae</taxon>
        <taxon>Rhizobium/Agrobacterium group</taxon>
        <taxon>Rhizobium</taxon>
    </lineage>
</organism>
<evidence type="ECO:0000256" key="4">
    <source>
        <dbReference type="HAMAP-Rule" id="MF_00434"/>
    </source>
</evidence>
<comment type="catalytic activity">
    <reaction evidence="1 4">
        <text>(4aS,6R)-4a-hydroxy-L-erythro-5,6,7,8-tetrahydrobiopterin = (6R)-L-erythro-6,7-dihydrobiopterin + H2O</text>
        <dbReference type="Rhea" id="RHEA:11920"/>
        <dbReference type="ChEBI" id="CHEBI:15377"/>
        <dbReference type="ChEBI" id="CHEBI:15642"/>
        <dbReference type="ChEBI" id="CHEBI:43120"/>
        <dbReference type="EC" id="4.2.1.96"/>
    </reaction>
</comment>
<dbReference type="PANTHER" id="PTHR12599:SF0">
    <property type="entry name" value="PTERIN-4-ALPHA-CARBINOLAMINE DEHYDRATASE"/>
    <property type="match status" value="1"/>
</dbReference>
<evidence type="ECO:0000313" key="6">
    <source>
        <dbReference type="Proteomes" id="UP000249499"/>
    </source>
</evidence>
<dbReference type="RefSeq" id="WP_111219688.1">
    <property type="nucleotide sequence ID" value="NZ_CP117255.1"/>
</dbReference>
<dbReference type="InterPro" id="IPR001533">
    <property type="entry name" value="Pterin_deHydtase"/>
</dbReference>
<gene>
    <name evidence="5" type="ORF">PR017_14515</name>
</gene>
<keyword evidence="6" id="KW-1185">Reference proteome</keyword>
<dbReference type="InterPro" id="IPR036428">
    <property type="entry name" value="PCD_sf"/>
</dbReference>
<dbReference type="GO" id="GO:0008124">
    <property type="term" value="F:4-alpha-hydroxytetrahydrobiopterin dehydratase activity"/>
    <property type="evidence" value="ECO:0007669"/>
    <property type="project" value="UniProtKB-UniRule"/>
</dbReference>
<dbReference type="PANTHER" id="PTHR12599">
    <property type="entry name" value="PTERIN-4-ALPHA-CARBINOLAMINE DEHYDRATASE"/>
    <property type="match status" value="1"/>
</dbReference>
<dbReference type="SUPFAM" id="SSF55248">
    <property type="entry name" value="PCD-like"/>
    <property type="match status" value="1"/>
</dbReference>
<dbReference type="Gene3D" id="3.30.1360.20">
    <property type="entry name" value="Transcriptional coactivator/pterin dehydratase"/>
    <property type="match status" value="1"/>
</dbReference>
<dbReference type="KEGG" id="rtu:PR017_14515"/>